<dbReference type="AlphaFoldDB" id="A0A8H7SGW0"/>
<protein>
    <submittedName>
        <fullName evidence="2">Uncharacterized protein</fullName>
    </submittedName>
</protein>
<proteinExistence type="predicted"/>
<organism evidence="2 3">
    <name type="scientific">Circinella minor</name>
    <dbReference type="NCBI Taxonomy" id="1195481"/>
    <lineage>
        <taxon>Eukaryota</taxon>
        <taxon>Fungi</taxon>
        <taxon>Fungi incertae sedis</taxon>
        <taxon>Mucoromycota</taxon>
        <taxon>Mucoromycotina</taxon>
        <taxon>Mucoromycetes</taxon>
        <taxon>Mucorales</taxon>
        <taxon>Lichtheimiaceae</taxon>
        <taxon>Circinella</taxon>
    </lineage>
</organism>
<gene>
    <name evidence="2" type="ORF">INT45_011005</name>
</gene>
<feature type="compositionally biased region" description="Basic residues" evidence="1">
    <location>
        <begin position="296"/>
        <end position="308"/>
    </location>
</feature>
<dbReference type="OrthoDB" id="194386at2759"/>
<feature type="region of interest" description="Disordered" evidence="1">
    <location>
        <begin position="1"/>
        <end position="23"/>
    </location>
</feature>
<name>A0A8H7SGW0_9FUNG</name>
<dbReference type="InterPro" id="IPR029063">
    <property type="entry name" value="SAM-dependent_MTases_sf"/>
</dbReference>
<dbReference type="SUPFAM" id="SSF53335">
    <property type="entry name" value="S-adenosyl-L-methionine-dependent methyltransferases"/>
    <property type="match status" value="1"/>
</dbReference>
<dbReference type="Pfam" id="PF10294">
    <property type="entry name" value="Methyltransf_16"/>
    <property type="match status" value="1"/>
</dbReference>
<dbReference type="PANTHER" id="PTHR14614">
    <property type="entry name" value="HEPATOCELLULAR CARCINOMA-ASSOCIATED ANTIGEN"/>
    <property type="match status" value="1"/>
</dbReference>
<dbReference type="EMBL" id="JAEPRB010000001">
    <property type="protein sequence ID" value="KAG2228213.1"/>
    <property type="molecule type" value="Genomic_DNA"/>
</dbReference>
<evidence type="ECO:0000256" key="1">
    <source>
        <dbReference type="SAM" id="MobiDB-lite"/>
    </source>
</evidence>
<comment type="caution">
    <text evidence="2">The sequence shown here is derived from an EMBL/GenBank/DDBJ whole genome shotgun (WGS) entry which is preliminary data.</text>
</comment>
<reference evidence="2 3" key="1">
    <citation type="submission" date="2020-12" db="EMBL/GenBank/DDBJ databases">
        <title>Metabolic potential, ecology and presence of endohyphal bacteria is reflected in genomic diversity of Mucoromycotina.</title>
        <authorList>
            <person name="Muszewska A."/>
            <person name="Okrasinska A."/>
            <person name="Steczkiewicz K."/>
            <person name="Drgas O."/>
            <person name="Orlowska M."/>
            <person name="Perlinska-Lenart U."/>
            <person name="Aleksandrzak-Piekarczyk T."/>
            <person name="Szatraj K."/>
            <person name="Zielenkiewicz U."/>
            <person name="Pilsyk S."/>
            <person name="Malc E."/>
            <person name="Mieczkowski P."/>
            <person name="Kruszewska J.S."/>
            <person name="Biernat P."/>
            <person name="Pawlowska J."/>
        </authorList>
    </citation>
    <scope>NUCLEOTIDE SEQUENCE [LARGE SCALE GENOMIC DNA]</scope>
    <source>
        <strain evidence="2 3">CBS 142.35</strain>
    </source>
</reference>
<keyword evidence="3" id="KW-1185">Reference proteome</keyword>
<evidence type="ECO:0000313" key="3">
    <source>
        <dbReference type="Proteomes" id="UP000646827"/>
    </source>
</evidence>
<evidence type="ECO:0000313" key="2">
    <source>
        <dbReference type="EMBL" id="KAG2228213.1"/>
    </source>
</evidence>
<sequence length="308" mass="35135">MGRRSKEDDKNNNDSDVQDRPIATIEGWEDGEPYKRGVTKLDRWELQSADRLTFHFKTTDVVLVQDPHSNHLGGYIWLTAIVFCTYLENLLTKEEGKGKSKNKRHEWIQVTDRNKRWVELGSGVGLIGIMLAKLGIEDVVITDIEELVDIMERNVEANDLFVRSLSGRRKNEAVVQDHPSVVVEPLLWNNKEAINHVKEAGKIDYLVACDCIYSEASAIDLVLTMDALATDETSVICVSEVRNQAAQEKFLEQAKELFTVEELVPHAWQDKACNQVAFNETLKMYRMFKGNNNNKNNKKNLSKRTKQG</sequence>
<feature type="region of interest" description="Disordered" evidence="1">
    <location>
        <begin position="289"/>
        <end position="308"/>
    </location>
</feature>
<dbReference type="InterPro" id="IPR019410">
    <property type="entry name" value="Methyltransf_16"/>
</dbReference>
<feature type="compositionally biased region" description="Basic and acidic residues" evidence="1">
    <location>
        <begin position="1"/>
        <end position="19"/>
    </location>
</feature>
<accession>A0A8H7SGW0</accession>
<dbReference type="Proteomes" id="UP000646827">
    <property type="component" value="Unassembled WGS sequence"/>
</dbReference>
<dbReference type="Gene3D" id="3.40.50.150">
    <property type="entry name" value="Vaccinia Virus protein VP39"/>
    <property type="match status" value="1"/>
</dbReference>
<dbReference type="PANTHER" id="PTHR14614:SF132">
    <property type="entry name" value="PROTEIN-LYSINE METHYLTRANSFERASE C42C1.13"/>
    <property type="match status" value="1"/>
</dbReference>